<evidence type="ECO:0000256" key="2">
    <source>
        <dbReference type="SAM" id="Phobius"/>
    </source>
</evidence>
<feature type="compositionally biased region" description="Basic and acidic residues" evidence="1">
    <location>
        <begin position="66"/>
        <end position="85"/>
    </location>
</feature>
<name>A0A0C9ZAL6_9AGAM</name>
<evidence type="ECO:0000313" key="3">
    <source>
        <dbReference type="EMBL" id="KIK26331.1"/>
    </source>
</evidence>
<feature type="transmembrane region" description="Helical" evidence="2">
    <location>
        <begin position="35"/>
        <end position="57"/>
    </location>
</feature>
<gene>
    <name evidence="3" type="ORF">PISMIDRAFT_676139</name>
</gene>
<accession>A0A0C9ZAL6</accession>
<dbReference type="EMBL" id="KN833702">
    <property type="protein sequence ID" value="KIK26331.1"/>
    <property type="molecule type" value="Genomic_DNA"/>
</dbReference>
<dbReference type="Proteomes" id="UP000054018">
    <property type="component" value="Unassembled WGS sequence"/>
</dbReference>
<evidence type="ECO:0000313" key="4">
    <source>
        <dbReference type="Proteomes" id="UP000054018"/>
    </source>
</evidence>
<keyword evidence="4" id="KW-1185">Reference proteome</keyword>
<evidence type="ECO:0000256" key="1">
    <source>
        <dbReference type="SAM" id="MobiDB-lite"/>
    </source>
</evidence>
<keyword evidence="2" id="KW-1133">Transmembrane helix</keyword>
<dbReference type="HOGENOM" id="CLU_2427870_0_0_1"/>
<protein>
    <submittedName>
        <fullName evidence="3">Uncharacterized protein</fullName>
    </submittedName>
</protein>
<keyword evidence="2" id="KW-0472">Membrane</keyword>
<reference evidence="3 4" key="1">
    <citation type="submission" date="2014-04" db="EMBL/GenBank/DDBJ databases">
        <authorList>
            <consortium name="DOE Joint Genome Institute"/>
            <person name="Kuo A."/>
            <person name="Kohler A."/>
            <person name="Costa M.D."/>
            <person name="Nagy L.G."/>
            <person name="Floudas D."/>
            <person name="Copeland A."/>
            <person name="Barry K.W."/>
            <person name="Cichocki N."/>
            <person name="Veneault-Fourrey C."/>
            <person name="LaButti K."/>
            <person name="Lindquist E.A."/>
            <person name="Lipzen A."/>
            <person name="Lundell T."/>
            <person name="Morin E."/>
            <person name="Murat C."/>
            <person name="Sun H."/>
            <person name="Tunlid A."/>
            <person name="Henrissat B."/>
            <person name="Grigoriev I.V."/>
            <person name="Hibbett D.S."/>
            <person name="Martin F."/>
            <person name="Nordberg H.P."/>
            <person name="Cantor M.N."/>
            <person name="Hua S.X."/>
        </authorList>
    </citation>
    <scope>NUCLEOTIDE SEQUENCE [LARGE SCALE GENOMIC DNA]</scope>
    <source>
        <strain evidence="3 4">441</strain>
    </source>
</reference>
<dbReference type="AlphaFoldDB" id="A0A0C9ZAL6"/>
<organism evidence="3 4">
    <name type="scientific">Pisolithus microcarpus 441</name>
    <dbReference type="NCBI Taxonomy" id="765257"/>
    <lineage>
        <taxon>Eukaryota</taxon>
        <taxon>Fungi</taxon>
        <taxon>Dikarya</taxon>
        <taxon>Basidiomycota</taxon>
        <taxon>Agaricomycotina</taxon>
        <taxon>Agaricomycetes</taxon>
        <taxon>Agaricomycetidae</taxon>
        <taxon>Boletales</taxon>
        <taxon>Sclerodermatineae</taxon>
        <taxon>Pisolithaceae</taxon>
        <taxon>Pisolithus</taxon>
    </lineage>
</organism>
<proteinExistence type="predicted"/>
<reference evidence="4" key="2">
    <citation type="submission" date="2015-01" db="EMBL/GenBank/DDBJ databases">
        <title>Evolutionary Origins and Diversification of the Mycorrhizal Mutualists.</title>
        <authorList>
            <consortium name="DOE Joint Genome Institute"/>
            <consortium name="Mycorrhizal Genomics Consortium"/>
            <person name="Kohler A."/>
            <person name="Kuo A."/>
            <person name="Nagy L.G."/>
            <person name="Floudas D."/>
            <person name="Copeland A."/>
            <person name="Barry K.W."/>
            <person name="Cichocki N."/>
            <person name="Veneault-Fourrey C."/>
            <person name="LaButti K."/>
            <person name="Lindquist E.A."/>
            <person name="Lipzen A."/>
            <person name="Lundell T."/>
            <person name="Morin E."/>
            <person name="Murat C."/>
            <person name="Riley R."/>
            <person name="Ohm R."/>
            <person name="Sun H."/>
            <person name="Tunlid A."/>
            <person name="Henrissat B."/>
            <person name="Grigoriev I.V."/>
            <person name="Hibbett D.S."/>
            <person name="Martin F."/>
        </authorList>
    </citation>
    <scope>NUCLEOTIDE SEQUENCE [LARGE SCALE GENOMIC DNA]</scope>
    <source>
        <strain evidence="4">441</strain>
    </source>
</reference>
<keyword evidence="2" id="KW-0812">Transmembrane</keyword>
<sequence>MALATISQLRGPFEPRSRGEMIVFSQFSGRPPGDYWNFFGGALAVALGYSTVLPNTYDALRPRRRRETDPRIRMKHGERPFEKLRSLPSQS</sequence>
<feature type="region of interest" description="Disordered" evidence="1">
    <location>
        <begin position="62"/>
        <end position="91"/>
    </location>
</feature>